<keyword evidence="13" id="KW-0732">Signal</keyword>
<protein>
    <submittedName>
        <fullName evidence="16">TonB-denpendent receptor</fullName>
    </submittedName>
</protein>
<keyword evidence="7" id="KW-0406">Ion transport</keyword>
<keyword evidence="8 12" id="KW-0798">TonB box</keyword>
<dbReference type="InterPro" id="IPR039426">
    <property type="entry name" value="TonB-dep_rcpt-like"/>
</dbReference>
<name>A0A0J8AF98_9SPHN</name>
<keyword evidence="6" id="KW-0408">Iron</keyword>
<dbReference type="AlphaFoldDB" id="A0A0J8AF98"/>
<evidence type="ECO:0000256" key="9">
    <source>
        <dbReference type="ARBA" id="ARBA00023136"/>
    </source>
</evidence>
<evidence type="ECO:0000256" key="1">
    <source>
        <dbReference type="ARBA" id="ARBA00004571"/>
    </source>
</evidence>
<evidence type="ECO:0000313" key="17">
    <source>
        <dbReference type="Proteomes" id="UP000052268"/>
    </source>
</evidence>
<evidence type="ECO:0000256" key="10">
    <source>
        <dbReference type="ARBA" id="ARBA00023237"/>
    </source>
</evidence>
<evidence type="ECO:0000256" key="8">
    <source>
        <dbReference type="ARBA" id="ARBA00023077"/>
    </source>
</evidence>
<dbReference type="GO" id="GO:0006826">
    <property type="term" value="P:iron ion transport"/>
    <property type="evidence" value="ECO:0007669"/>
    <property type="project" value="UniProtKB-KW"/>
</dbReference>
<evidence type="ECO:0000256" key="4">
    <source>
        <dbReference type="ARBA" id="ARBA00022496"/>
    </source>
</evidence>
<reference evidence="16 17" key="1">
    <citation type="journal article" date="2015" name="G3 (Bethesda)">
        <title>Insights into Ongoing Evolution of the Hexachlorocyclohexane Catabolic Pathway from Comparative Genomics of Ten Sphingomonadaceae Strains.</title>
        <authorList>
            <person name="Pearce S.L."/>
            <person name="Oakeshott J.G."/>
            <person name="Pandey G."/>
        </authorList>
    </citation>
    <scope>NUCLEOTIDE SEQUENCE [LARGE SCALE GENOMIC DNA]</scope>
    <source>
        <strain evidence="16 17">LL02</strain>
    </source>
</reference>
<dbReference type="PANTHER" id="PTHR32552:SF81">
    <property type="entry name" value="TONB-DEPENDENT OUTER MEMBRANE RECEPTOR"/>
    <property type="match status" value="1"/>
</dbReference>
<evidence type="ECO:0000256" key="5">
    <source>
        <dbReference type="ARBA" id="ARBA00022692"/>
    </source>
</evidence>
<feature type="domain" description="TonB-dependent receptor plug" evidence="15">
    <location>
        <begin position="54"/>
        <end position="157"/>
    </location>
</feature>
<evidence type="ECO:0000259" key="15">
    <source>
        <dbReference type="Pfam" id="PF07715"/>
    </source>
</evidence>
<evidence type="ECO:0000256" key="7">
    <source>
        <dbReference type="ARBA" id="ARBA00023065"/>
    </source>
</evidence>
<proteinExistence type="inferred from homology"/>
<keyword evidence="3 11" id="KW-1134">Transmembrane beta strand</keyword>
<gene>
    <name evidence="16" type="ORF">V474_23085</name>
</gene>
<dbReference type="CDD" id="cd01347">
    <property type="entry name" value="ligand_gated_channel"/>
    <property type="match status" value="1"/>
</dbReference>
<keyword evidence="2 11" id="KW-0813">Transport</keyword>
<keyword evidence="9 11" id="KW-0472">Membrane</keyword>
<evidence type="ECO:0000256" key="6">
    <source>
        <dbReference type="ARBA" id="ARBA00023004"/>
    </source>
</evidence>
<accession>A0A0J8AF98</accession>
<feature type="signal peptide" evidence="13">
    <location>
        <begin position="1"/>
        <end position="26"/>
    </location>
</feature>
<dbReference type="Pfam" id="PF00593">
    <property type="entry name" value="TonB_dep_Rec_b-barrel"/>
    <property type="match status" value="1"/>
</dbReference>
<dbReference type="SUPFAM" id="SSF56935">
    <property type="entry name" value="Porins"/>
    <property type="match status" value="1"/>
</dbReference>
<evidence type="ECO:0000256" key="12">
    <source>
        <dbReference type="RuleBase" id="RU003357"/>
    </source>
</evidence>
<dbReference type="Pfam" id="PF07715">
    <property type="entry name" value="Plug"/>
    <property type="match status" value="1"/>
</dbReference>
<dbReference type="EMBL" id="JACU01000007">
    <property type="protein sequence ID" value="KMS53560.1"/>
    <property type="molecule type" value="Genomic_DNA"/>
</dbReference>
<comment type="subcellular location">
    <subcellularLocation>
        <location evidence="1 11">Cell outer membrane</location>
        <topology evidence="1 11">Multi-pass membrane protein</topology>
    </subcellularLocation>
</comment>
<evidence type="ECO:0000259" key="14">
    <source>
        <dbReference type="Pfam" id="PF00593"/>
    </source>
</evidence>
<dbReference type="PROSITE" id="PS52016">
    <property type="entry name" value="TONB_DEPENDENT_REC_3"/>
    <property type="match status" value="1"/>
</dbReference>
<keyword evidence="10 11" id="KW-0998">Cell outer membrane</keyword>
<evidence type="ECO:0000256" key="13">
    <source>
        <dbReference type="SAM" id="SignalP"/>
    </source>
</evidence>
<organism evidence="16 17">
    <name type="scientific">Novosphingobium barchaimii LL02</name>
    <dbReference type="NCBI Taxonomy" id="1114963"/>
    <lineage>
        <taxon>Bacteria</taxon>
        <taxon>Pseudomonadati</taxon>
        <taxon>Pseudomonadota</taxon>
        <taxon>Alphaproteobacteria</taxon>
        <taxon>Sphingomonadales</taxon>
        <taxon>Sphingomonadaceae</taxon>
        <taxon>Novosphingobium</taxon>
    </lineage>
</organism>
<dbReference type="Gene3D" id="2.40.170.20">
    <property type="entry name" value="TonB-dependent receptor, beta-barrel domain"/>
    <property type="match status" value="1"/>
</dbReference>
<keyword evidence="4" id="KW-0410">Iron transport</keyword>
<dbReference type="InterPro" id="IPR012910">
    <property type="entry name" value="Plug_dom"/>
</dbReference>
<evidence type="ECO:0000313" key="16">
    <source>
        <dbReference type="EMBL" id="KMS53560.1"/>
    </source>
</evidence>
<comment type="caution">
    <text evidence="16">The sequence shown here is derived from an EMBL/GenBank/DDBJ whole genome shotgun (WGS) entry which is preliminary data.</text>
</comment>
<comment type="similarity">
    <text evidence="11 12">Belongs to the TonB-dependent receptor family.</text>
</comment>
<evidence type="ECO:0000256" key="2">
    <source>
        <dbReference type="ARBA" id="ARBA00022448"/>
    </source>
</evidence>
<dbReference type="GO" id="GO:0009279">
    <property type="term" value="C:cell outer membrane"/>
    <property type="evidence" value="ECO:0007669"/>
    <property type="project" value="UniProtKB-SubCell"/>
</dbReference>
<dbReference type="PATRIC" id="fig|1114963.3.peg.3456"/>
<dbReference type="Proteomes" id="UP000052268">
    <property type="component" value="Unassembled WGS sequence"/>
</dbReference>
<evidence type="ECO:0000256" key="3">
    <source>
        <dbReference type="ARBA" id="ARBA00022452"/>
    </source>
</evidence>
<keyword evidence="5 11" id="KW-0812">Transmembrane</keyword>
<keyword evidence="17" id="KW-1185">Reference proteome</keyword>
<keyword evidence="16" id="KW-0675">Receptor</keyword>
<sequence length="732" mass="78550">MRNSVFYLVAVSAFAVAAASGTPAIAQDTAADEAVDTSNDIVVTAQRKPELLSKAALSISAVTGNDLKAAGVVDATSLTIAVPTVKIDQANGLQITIRGVSSADGTEKGDPSAAFMLNGVYLARQQSLSGAFFDLDRIEVLRGPQGTLYGRNATAGVVNVLTKRPTDKFEGAINGEIGNYGTYRTDAMLNIPVSDNFSLRAAGAYNKHDSFLVAAPGVTSRLGQDQDEYAARLSAELKFGGEGQGNLLLVGDYAHQGGAGPQGVRLANFYSGFATTRPLYLAPSSAEARTVDYAIVSDPYQDNKIYGVTGELNWDFGPVNLTYLGSYRVFDRDSRSTYISANSGRFAEQYVSGKSAANSQELRLATSGDGPLEAVAGLYYFREHATHMNTVLHDYVGYALYAFLQNPVNSESKAVFGQATYHLTDTLRVTGGVRYSKDLKSRDGVTIFNRTSQVLDPNTYTVASVNDAKRSFSKVTWKAGVEYDVSKSILFYANAATGYKAGGFNDGCRSGSDACTSPVADDALYYKPEELNSYEAGIKGRFLGNAVTFSAAGFYYDYTNMQLSSPGPLGQTTLNAGKAKIKGVETSATITPSSRNRFDISFNYLDAYYTEYRPTAALDFAGKSLDNAPKWVVGAGYTYTAPLGNGGDLSAHVDTRLSDDYVLTNFANGTQFRNPSTTKTNATLTYNAPENRWFVQAFVKNAENTITFSGYGSGRVYVSEPRLYGARAGVRF</sequence>
<feature type="domain" description="TonB-dependent receptor-like beta-barrel" evidence="14">
    <location>
        <begin position="358"/>
        <end position="701"/>
    </location>
</feature>
<dbReference type="InterPro" id="IPR000531">
    <property type="entry name" value="Beta-barrel_TonB"/>
</dbReference>
<dbReference type="PANTHER" id="PTHR32552">
    <property type="entry name" value="FERRICHROME IRON RECEPTOR-RELATED"/>
    <property type="match status" value="1"/>
</dbReference>
<dbReference type="InterPro" id="IPR036942">
    <property type="entry name" value="Beta-barrel_TonB_sf"/>
</dbReference>
<feature type="chain" id="PRO_5005293512" evidence="13">
    <location>
        <begin position="27"/>
        <end position="732"/>
    </location>
</feature>
<evidence type="ECO:0000256" key="11">
    <source>
        <dbReference type="PROSITE-ProRule" id="PRU01360"/>
    </source>
</evidence>